<evidence type="ECO:0000256" key="3">
    <source>
        <dbReference type="ARBA" id="ARBA00022833"/>
    </source>
</evidence>
<reference evidence="7" key="1">
    <citation type="submission" date="2021-04" db="EMBL/GenBank/DDBJ databases">
        <authorList>
            <person name="Tunstrom K."/>
        </authorList>
    </citation>
    <scope>NUCLEOTIDE SEQUENCE</scope>
</reference>
<evidence type="ECO:0000256" key="4">
    <source>
        <dbReference type="ARBA" id="ARBA00023125"/>
    </source>
</evidence>
<dbReference type="InterPro" id="IPR006612">
    <property type="entry name" value="THAP_Znf"/>
</dbReference>
<evidence type="ECO:0000259" key="6">
    <source>
        <dbReference type="PROSITE" id="PS50950"/>
    </source>
</evidence>
<dbReference type="PANTHER" id="PTHR46600">
    <property type="entry name" value="THAP DOMAIN-CONTAINING"/>
    <property type="match status" value="1"/>
</dbReference>
<keyword evidence="1" id="KW-0479">Metal-binding</keyword>
<dbReference type="GO" id="GO:0043565">
    <property type="term" value="F:sequence-specific DNA binding"/>
    <property type="evidence" value="ECO:0007669"/>
    <property type="project" value="InterPro"/>
</dbReference>
<proteinExistence type="predicted"/>
<keyword evidence="3" id="KW-0862">Zinc</keyword>
<protein>
    <submittedName>
        <fullName evidence="7">(apollo) hypothetical protein</fullName>
    </submittedName>
</protein>
<gene>
    <name evidence="7" type="ORF">PAPOLLO_LOCUS24794</name>
</gene>
<evidence type="ECO:0000256" key="2">
    <source>
        <dbReference type="ARBA" id="ARBA00022771"/>
    </source>
</evidence>
<dbReference type="SMART" id="SM00980">
    <property type="entry name" value="THAP"/>
    <property type="match status" value="1"/>
</dbReference>
<evidence type="ECO:0000313" key="7">
    <source>
        <dbReference type="EMBL" id="CAG5050444.1"/>
    </source>
</evidence>
<dbReference type="InterPro" id="IPR026516">
    <property type="entry name" value="THAP1/10"/>
</dbReference>
<evidence type="ECO:0000256" key="1">
    <source>
        <dbReference type="ARBA" id="ARBA00022723"/>
    </source>
</evidence>
<keyword evidence="8" id="KW-1185">Reference proteome</keyword>
<dbReference type="PANTHER" id="PTHR46600:SF11">
    <property type="entry name" value="THAP DOMAIN-CONTAINING PROTEIN 10"/>
    <property type="match status" value="1"/>
</dbReference>
<dbReference type="AlphaFoldDB" id="A0A8S3Y0M2"/>
<evidence type="ECO:0000313" key="8">
    <source>
        <dbReference type="Proteomes" id="UP000691718"/>
    </source>
</evidence>
<dbReference type="GO" id="GO:0008270">
    <property type="term" value="F:zinc ion binding"/>
    <property type="evidence" value="ECO:0007669"/>
    <property type="project" value="UniProtKB-KW"/>
</dbReference>
<accession>A0A8S3Y0M2</accession>
<feature type="domain" description="THAP-type" evidence="6">
    <location>
        <begin position="1"/>
        <end position="88"/>
    </location>
</feature>
<dbReference type="OrthoDB" id="7312725at2759"/>
<name>A0A8S3Y0M2_PARAO</name>
<comment type="caution">
    <text evidence="7">The sequence shown here is derived from an EMBL/GenBank/DDBJ whole genome shotgun (WGS) entry which is preliminary data.</text>
</comment>
<dbReference type="EMBL" id="CAJQZP010001486">
    <property type="protein sequence ID" value="CAG5050444.1"/>
    <property type="molecule type" value="Genomic_DNA"/>
</dbReference>
<organism evidence="7 8">
    <name type="scientific">Parnassius apollo</name>
    <name type="common">Apollo butterfly</name>
    <name type="synonym">Papilio apollo</name>
    <dbReference type="NCBI Taxonomy" id="110799"/>
    <lineage>
        <taxon>Eukaryota</taxon>
        <taxon>Metazoa</taxon>
        <taxon>Ecdysozoa</taxon>
        <taxon>Arthropoda</taxon>
        <taxon>Hexapoda</taxon>
        <taxon>Insecta</taxon>
        <taxon>Pterygota</taxon>
        <taxon>Neoptera</taxon>
        <taxon>Endopterygota</taxon>
        <taxon>Lepidoptera</taxon>
        <taxon>Glossata</taxon>
        <taxon>Ditrysia</taxon>
        <taxon>Papilionoidea</taxon>
        <taxon>Papilionidae</taxon>
        <taxon>Parnassiinae</taxon>
        <taxon>Parnassini</taxon>
        <taxon>Parnassius</taxon>
        <taxon>Parnassius</taxon>
    </lineage>
</organism>
<keyword evidence="4 5" id="KW-0238">DNA-binding</keyword>
<evidence type="ECO:0000256" key="5">
    <source>
        <dbReference type="PROSITE-ProRule" id="PRU00309"/>
    </source>
</evidence>
<keyword evidence="2 5" id="KW-0863">Zinc-finger</keyword>
<dbReference type="Proteomes" id="UP000691718">
    <property type="component" value="Unassembled WGS sequence"/>
</dbReference>
<dbReference type="PROSITE" id="PS50950">
    <property type="entry name" value="ZF_THAP"/>
    <property type="match status" value="1"/>
</dbReference>
<sequence>MTICAIKVCRNYKGRLKTTKKVTYHRISKDPILRSRWIEIIRKSRREHLWQPPKTAVICSDHFRAKDLYFANNQSRQRLKKEAIPCKKILVSNEEGSLRATKNKQYAYSCCMETSDTNVSNFTGIESASISNHIPGQATGSKIGDGRKKEDESDIIDDFSDLESIFVTPKKKLNCFENYEEEYGYKKKL</sequence>
<dbReference type="Pfam" id="PF05485">
    <property type="entry name" value="THAP"/>
    <property type="match status" value="1"/>
</dbReference>